<name>A0A0U9H5H1_9BACI</name>
<comment type="caution">
    <text evidence="2">The sequence shown here is derived from an EMBL/GenBank/DDBJ whole genome shotgun (WGS) entry which is preliminary data.</text>
</comment>
<dbReference type="GO" id="GO:0004812">
    <property type="term" value="F:aminoacyl-tRNA ligase activity"/>
    <property type="evidence" value="ECO:0007669"/>
    <property type="project" value="UniProtKB-KW"/>
</dbReference>
<feature type="signal peptide" evidence="1">
    <location>
        <begin position="1"/>
        <end position="22"/>
    </location>
</feature>
<keyword evidence="2" id="KW-0436">Ligase</keyword>
<reference evidence="2 3" key="2">
    <citation type="journal article" date="2016" name="Genome Announc.">
        <title>Draft Genome Sequence of Oceanobacillus picturae Heshi-B3, Isolated from Fermented Rice Bran in a Traditional Japanese Seafood Dish.</title>
        <authorList>
            <person name="Akuzawa S."/>
            <person name="Nagaoka J."/>
            <person name="Kanekatsu M."/>
            <person name="Kanesaki Y."/>
            <person name="Suzuki T."/>
        </authorList>
    </citation>
    <scope>NUCLEOTIDE SEQUENCE [LARGE SCALE GENOMIC DNA]</scope>
    <source>
        <strain evidence="2 3">Heshi-B3</strain>
    </source>
</reference>
<proteinExistence type="predicted"/>
<keyword evidence="1" id="KW-0732">Signal</keyword>
<sequence length="141" mass="15976">MKRLGLALLMLLVLLHAGTAFAEKHASQNSWWDASKQIDTYIQSIAIAREVVQETVDTALEESAEKLQTHGVTVTKNAKKEIIKQKEAYLTQLKESKKTLLESDMFRSFHDEKKAELDESLEAETKAIIKSILMESKNETK</sequence>
<protein>
    <submittedName>
        <fullName evidence="2">Prolyl-tRNA synthetase</fullName>
    </submittedName>
</protein>
<dbReference type="AlphaFoldDB" id="A0A0U9H5H1"/>
<feature type="chain" id="PRO_5006864777" evidence="1">
    <location>
        <begin position="23"/>
        <end position="141"/>
    </location>
</feature>
<evidence type="ECO:0000256" key="1">
    <source>
        <dbReference type="SAM" id="SignalP"/>
    </source>
</evidence>
<dbReference type="OrthoDB" id="9917917at2"/>
<dbReference type="RefSeq" id="WP_058949726.1">
    <property type="nucleotide sequence ID" value="NZ_BBXV01000013.1"/>
</dbReference>
<gene>
    <name evidence="2" type="ORF">OPHB3_1189</name>
</gene>
<reference evidence="3" key="1">
    <citation type="submission" date="2015-07" db="EMBL/GenBank/DDBJ databases">
        <title>Draft Genome Sequence of Oceanobacillus picturae Heshi-B3 that Was Isolated from Fermented Rice Bran with Aging Salted Mackerel, Which Was Named Heshiko as Traditional Fermented Seafood in Japan.</title>
        <authorList>
            <person name="Akuzawa S."/>
            <person name="Nakagawa J."/>
            <person name="Kanekatsu T."/>
            <person name="Kanesaki Y."/>
            <person name="Suzuki T."/>
        </authorList>
    </citation>
    <scope>NUCLEOTIDE SEQUENCE [LARGE SCALE GENOMIC DNA]</scope>
    <source>
        <strain evidence="3">Heshi-B3</strain>
    </source>
</reference>
<organism evidence="2 3">
    <name type="scientific">Oceanobacillus picturae</name>
    <dbReference type="NCBI Taxonomy" id="171693"/>
    <lineage>
        <taxon>Bacteria</taxon>
        <taxon>Bacillati</taxon>
        <taxon>Bacillota</taxon>
        <taxon>Bacilli</taxon>
        <taxon>Bacillales</taxon>
        <taxon>Bacillaceae</taxon>
        <taxon>Oceanobacillus</taxon>
    </lineage>
</organism>
<dbReference type="Proteomes" id="UP000052946">
    <property type="component" value="Unassembled WGS sequence"/>
</dbReference>
<evidence type="ECO:0000313" key="3">
    <source>
        <dbReference type="Proteomes" id="UP000052946"/>
    </source>
</evidence>
<accession>A0A0U9H5H1</accession>
<keyword evidence="2" id="KW-0030">Aminoacyl-tRNA synthetase</keyword>
<dbReference type="EMBL" id="BBXV01000013">
    <property type="protein sequence ID" value="GAQ17264.1"/>
    <property type="molecule type" value="Genomic_DNA"/>
</dbReference>
<evidence type="ECO:0000313" key="2">
    <source>
        <dbReference type="EMBL" id="GAQ17264.1"/>
    </source>
</evidence>